<evidence type="ECO:0000256" key="1">
    <source>
        <dbReference type="SAM" id="Phobius"/>
    </source>
</evidence>
<evidence type="ECO:0000313" key="2">
    <source>
        <dbReference type="EMBL" id="SEA60605.1"/>
    </source>
</evidence>
<proteinExistence type="predicted"/>
<accession>A0A1H4CJK4</accession>
<evidence type="ECO:0000313" key="3">
    <source>
        <dbReference type="Proteomes" id="UP000242469"/>
    </source>
</evidence>
<gene>
    <name evidence="2" type="ORF">SAMN02745729_10535</name>
</gene>
<organism evidence="2 3">
    <name type="scientific">Marinobacterium iners DSM 11526</name>
    <dbReference type="NCBI Taxonomy" id="1122198"/>
    <lineage>
        <taxon>Bacteria</taxon>
        <taxon>Pseudomonadati</taxon>
        <taxon>Pseudomonadota</taxon>
        <taxon>Gammaproteobacteria</taxon>
        <taxon>Oceanospirillales</taxon>
        <taxon>Oceanospirillaceae</taxon>
        <taxon>Marinobacterium</taxon>
    </lineage>
</organism>
<dbReference type="OrthoDB" id="6078083at2"/>
<dbReference type="AlphaFoldDB" id="A0A1H4CJK4"/>
<keyword evidence="1" id="KW-1133">Transmembrane helix</keyword>
<dbReference type="EMBL" id="FNRJ01000005">
    <property type="protein sequence ID" value="SEA60605.1"/>
    <property type="molecule type" value="Genomic_DNA"/>
</dbReference>
<name>A0A1H4CJK4_9GAMM</name>
<keyword evidence="3" id="KW-1185">Reference proteome</keyword>
<dbReference type="RefSeq" id="WP_091825257.1">
    <property type="nucleotide sequence ID" value="NZ_FNRJ01000005.1"/>
</dbReference>
<reference evidence="3" key="1">
    <citation type="submission" date="2016-10" db="EMBL/GenBank/DDBJ databases">
        <authorList>
            <person name="Varghese N."/>
            <person name="Submissions S."/>
        </authorList>
    </citation>
    <scope>NUCLEOTIDE SEQUENCE [LARGE SCALE GENOMIC DNA]</scope>
    <source>
        <strain evidence="3">DSM 11526</strain>
    </source>
</reference>
<protein>
    <recommendedName>
        <fullName evidence="4">DUF4845 domain-containing protein</fullName>
    </recommendedName>
</protein>
<dbReference type="STRING" id="1122198.SAMN02745729_10535"/>
<keyword evidence="1" id="KW-0472">Membrane</keyword>
<evidence type="ECO:0008006" key="4">
    <source>
        <dbReference type="Google" id="ProtNLM"/>
    </source>
</evidence>
<dbReference type="InterPro" id="IPR032314">
    <property type="entry name" value="DUF4845"/>
</dbReference>
<keyword evidence="1" id="KW-0812">Transmembrane</keyword>
<dbReference type="Pfam" id="PF16137">
    <property type="entry name" value="DUF4845"/>
    <property type="match status" value="1"/>
</dbReference>
<dbReference type="Proteomes" id="UP000242469">
    <property type="component" value="Unassembled WGS sequence"/>
</dbReference>
<feature type="transmembrane region" description="Helical" evidence="1">
    <location>
        <begin position="12"/>
        <end position="35"/>
    </location>
</feature>
<sequence>MNNGATHFQRGASFTSTLIGLIVAGIFFAVGFKLFGPYWEHATINSIVAKVSEDPDELSKPVREIRRDFDKKFLINQVSLPNKDSLQVTQKEGVLYFDLVYEVRVPMFYNVDALVKFEEHYEAVKP</sequence>